<name>T0ZV32_9ZZZZ</name>
<dbReference type="InterPro" id="IPR045028">
    <property type="entry name" value="DinG/Rad3-like"/>
</dbReference>
<dbReference type="InterPro" id="IPR006555">
    <property type="entry name" value="ATP-dep_Helicase_C"/>
</dbReference>
<keyword evidence="2" id="KW-0347">Helicase</keyword>
<dbReference type="GO" id="GO:0016818">
    <property type="term" value="F:hydrolase activity, acting on acid anhydrides, in phosphorus-containing anhydrides"/>
    <property type="evidence" value="ECO:0007669"/>
    <property type="project" value="InterPro"/>
</dbReference>
<keyword evidence="2" id="KW-0067">ATP-binding</keyword>
<dbReference type="AlphaFoldDB" id="T0ZV32"/>
<dbReference type="EMBL" id="AUZX01010307">
    <property type="protein sequence ID" value="EQD48408.1"/>
    <property type="molecule type" value="Genomic_DNA"/>
</dbReference>
<feature type="non-terminal residue" evidence="2">
    <location>
        <position position="1"/>
    </location>
</feature>
<reference evidence="2" key="2">
    <citation type="journal article" date="2014" name="ISME J.">
        <title>Microbial stratification in low pH oxic and suboxic macroscopic growths along an acid mine drainage.</title>
        <authorList>
            <person name="Mendez-Garcia C."/>
            <person name="Mesa V."/>
            <person name="Sprenger R.R."/>
            <person name="Richter M."/>
            <person name="Diez M.S."/>
            <person name="Solano J."/>
            <person name="Bargiela R."/>
            <person name="Golyshina O.V."/>
            <person name="Manteca A."/>
            <person name="Ramos J.L."/>
            <person name="Gallego J.R."/>
            <person name="Llorente I."/>
            <person name="Martins Dos Santos V.A."/>
            <person name="Jensen O.N."/>
            <person name="Pelaez A.I."/>
            <person name="Sanchez J."/>
            <person name="Ferrer M."/>
        </authorList>
    </citation>
    <scope>NUCLEOTIDE SEQUENCE</scope>
</reference>
<keyword evidence="2" id="KW-0378">Hydrolase</keyword>
<dbReference type="Pfam" id="PF13307">
    <property type="entry name" value="Helicase_C_2"/>
    <property type="match status" value="1"/>
</dbReference>
<evidence type="ECO:0000259" key="1">
    <source>
        <dbReference type="SMART" id="SM00491"/>
    </source>
</evidence>
<dbReference type="InterPro" id="IPR027417">
    <property type="entry name" value="P-loop_NTPase"/>
</dbReference>
<dbReference type="Gene3D" id="3.40.50.300">
    <property type="entry name" value="P-loop containing nucleotide triphosphate hydrolases"/>
    <property type="match status" value="1"/>
</dbReference>
<dbReference type="GO" id="GO:0003676">
    <property type="term" value="F:nucleic acid binding"/>
    <property type="evidence" value="ECO:0007669"/>
    <property type="project" value="InterPro"/>
</dbReference>
<organism evidence="2">
    <name type="scientific">mine drainage metagenome</name>
    <dbReference type="NCBI Taxonomy" id="410659"/>
    <lineage>
        <taxon>unclassified sequences</taxon>
        <taxon>metagenomes</taxon>
        <taxon>ecological metagenomes</taxon>
    </lineage>
</organism>
<dbReference type="GO" id="GO:0003678">
    <property type="term" value="F:DNA helicase activity"/>
    <property type="evidence" value="ECO:0007669"/>
    <property type="project" value="TreeGrafter"/>
</dbReference>
<keyword evidence="2" id="KW-0547">Nucleotide-binding</keyword>
<proteinExistence type="predicted"/>
<feature type="non-terminal residue" evidence="2">
    <location>
        <position position="213"/>
    </location>
</feature>
<dbReference type="GO" id="GO:0051539">
    <property type="term" value="F:4 iron, 4 sulfur cluster binding"/>
    <property type="evidence" value="ECO:0007669"/>
    <property type="project" value="TreeGrafter"/>
</dbReference>
<dbReference type="SMART" id="SM00491">
    <property type="entry name" value="HELICc2"/>
    <property type="match status" value="1"/>
</dbReference>
<dbReference type="SUPFAM" id="SSF52540">
    <property type="entry name" value="P-loop containing nucleoside triphosphate hydrolases"/>
    <property type="match status" value="1"/>
</dbReference>
<dbReference type="PANTHER" id="PTHR11472">
    <property type="entry name" value="DNA REPAIR DEAD HELICASE RAD3/XP-D SUBFAMILY MEMBER"/>
    <property type="match status" value="1"/>
</dbReference>
<gene>
    <name evidence="2" type="ORF">B1A_14060</name>
</gene>
<dbReference type="GO" id="GO:0033677">
    <property type="term" value="F:DNA/RNA helicase activity"/>
    <property type="evidence" value="ECO:0007669"/>
    <property type="project" value="TreeGrafter"/>
</dbReference>
<accession>T0ZV32</accession>
<dbReference type="GO" id="GO:0006281">
    <property type="term" value="P:DNA repair"/>
    <property type="evidence" value="ECO:0007669"/>
    <property type="project" value="TreeGrafter"/>
</dbReference>
<comment type="caution">
    <text evidence="2">The sequence shown here is derived from an EMBL/GenBank/DDBJ whole genome shotgun (WGS) entry which is preliminary data.</text>
</comment>
<dbReference type="GO" id="GO:0009432">
    <property type="term" value="P:SOS response"/>
    <property type="evidence" value="ECO:0007669"/>
    <property type="project" value="TreeGrafter"/>
</dbReference>
<dbReference type="PANTHER" id="PTHR11472:SF59">
    <property type="entry name" value="ATP-DEPENDENT DNA HELICASE DING"/>
    <property type="match status" value="1"/>
</dbReference>
<evidence type="ECO:0000313" key="2">
    <source>
        <dbReference type="EMBL" id="EQD48408.1"/>
    </source>
</evidence>
<protein>
    <submittedName>
        <fullName evidence="2">ATP-dependent DNA helicase DinG</fullName>
    </submittedName>
</protein>
<sequence>QGRLEVRAAPLEADVWLAERVWKKALAVVATSATLRTLGSFSTFMRRSGMDRAEGARAMALTSPFDLGRMAKLDVPRMGCSPKDEERYVAAALAQLDSVVDRAEGTLVLCASRALMEALVERLPVELKAIMRCQGDKPVAALLEDHSAAIEAGKGSLLFGLATMAEGVDLPGALCRHVVVVKLPFASPDDPLSRARQAWMERSGRSVFAEVML</sequence>
<feature type="domain" description="ATP-dependent helicase C-terminal" evidence="1">
    <location>
        <begin position="113"/>
        <end position="212"/>
    </location>
</feature>
<dbReference type="GO" id="GO:0005524">
    <property type="term" value="F:ATP binding"/>
    <property type="evidence" value="ECO:0007669"/>
    <property type="project" value="InterPro"/>
</dbReference>
<reference evidence="2" key="1">
    <citation type="submission" date="2013-08" db="EMBL/GenBank/DDBJ databases">
        <authorList>
            <person name="Mendez C."/>
            <person name="Richter M."/>
            <person name="Ferrer M."/>
            <person name="Sanchez J."/>
        </authorList>
    </citation>
    <scope>NUCLEOTIDE SEQUENCE</scope>
</reference>